<sequence>MTAFSPVHPRLPRRHALQAGSIGLLGLGMNHVTALRAADAVPQTDAPPARSVIYIFLSGGLGQHDSFDMKPDAPEEIRGEFRPISTSTPGTQICEHLPRLAQRSHLWSLVRSLTHPYNEHSQGHMVMLSGRSKLPPTFNAAKPTPLDWPSIAAIAGDQTVPRNNLPPAVALPERLVHRTGRVIPGQFAGVMGSRRDPWFIEAAPFNGTTYGAFPEYEFHHARGPENRDGLKFQAPNLTLPEGLGRSRVDRRLDLLRHVEEQRVALEQAAPIQQFDQYRQAAISLLSDPSVRHAFDVVNADDDVQDRYGRNSFGWSLLMARRLVEAGVNLVQVNLGNNETWDTHGNAFPHLKDQLYPPTDRALAALLDDLHERGMLESTLIVVAGEFGRTPKTSLLPRHYAQPGRDHWGGVQTVLLAGGGVKGGRVIGSSDKQGAYPADDPQRPENLAATIYQALGLPATAAWNDDLGRPHHIFHGDPIGGLT</sequence>
<evidence type="ECO:0000313" key="1">
    <source>
        <dbReference type="EMBL" id="QDU39931.1"/>
    </source>
</evidence>
<dbReference type="InterPro" id="IPR010869">
    <property type="entry name" value="DUF1501"/>
</dbReference>
<protein>
    <recommendedName>
        <fullName evidence="3">DUF1501 domain-containing protein</fullName>
    </recommendedName>
</protein>
<dbReference type="Pfam" id="PF07394">
    <property type="entry name" value="DUF1501"/>
    <property type="match status" value="1"/>
</dbReference>
<dbReference type="RefSeq" id="WP_145371063.1">
    <property type="nucleotide sequence ID" value="NZ_CP036275.1"/>
</dbReference>
<dbReference type="PANTHER" id="PTHR43737:SF1">
    <property type="entry name" value="DUF1501 DOMAIN-CONTAINING PROTEIN"/>
    <property type="match status" value="1"/>
</dbReference>
<evidence type="ECO:0000313" key="2">
    <source>
        <dbReference type="Proteomes" id="UP000320496"/>
    </source>
</evidence>
<dbReference type="KEGG" id="mri:Mal4_42850"/>
<name>A0A517ZBW9_9PLAN</name>
<gene>
    <name evidence="1" type="ORF">Mal4_42850</name>
</gene>
<dbReference type="InterPro" id="IPR017850">
    <property type="entry name" value="Alkaline_phosphatase_core_sf"/>
</dbReference>
<dbReference type="EMBL" id="CP036275">
    <property type="protein sequence ID" value="QDU39931.1"/>
    <property type="molecule type" value="Genomic_DNA"/>
</dbReference>
<dbReference type="Proteomes" id="UP000320496">
    <property type="component" value="Chromosome"/>
</dbReference>
<evidence type="ECO:0008006" key="3">
    <source>
        <dbReference type="Google" id="ProtNLM"/>
    </source>
</evidence>
<keyword evidence="2" id="KW-1185">Reference proteome</keyword>
<organism evidence="1 2">
    <name type="scientific">Maioricimonas rarisocia</name>
    <dbReference type="NCBI Taxonomy" id="2528026"/>
    <lineage>
        <taxon>Bacteria</taxon>
        <taxon>Pseudomonadati</taxon>
        <taxon>Planctomycetota</taxon>
        <taxon>Planctomycetia</taxon>
        <taxon>Planctomycetales</taxon>
        <taxon>Planctomycetaceae</taxon>
        <taxon>Maioricimonas</taxon>
    </lineage>
</organism>
<dbReference type="PANTHER" id="PTHR43737">
    <property type="entry name" value="BLL7424 PROTEIN"/>
    <property type="match status" value="1"/>
</dbReference>
<proteinExistence type="predicted"/>
<dbReference type="SUPFAM" id="SSF53649">
    <property type="entry name" value="Alkaline phosphatase-like"/>
    <property type="match status" value="1"/>
</dbReference>
<accession>A0A517ZBW9</accession>
<dbReference type="AlphaFoldDB" id="A0A517ZBW9"/>
<dbReference type="OrthoDB" id="127333at2"/>
<reference evidence="1 2" key="1">
    <citation type="submission" date="2019-02" db="EMBL/GenBank/DDBJ databases">
        <title>Deep-cultivation of Planctomycetes and their phenomic and genomic characterization uncovers novel biology.</title>
        <authorList>
            <person name="Wiegand S."/>
            <person name="Jogler M."/>
            <person name="Boedeker C."/>
            <person name="Pinto D."/>
            <person name="Vollmers J."/>
            <person name="Rivas-Marin E."/>
            <person name="Kohn T."/>
            <person name="Peeters S.H."/>
            <person name="Heuer A."/>
            <person name="Rast P."/>
            <person name="Oberbeckmann S."/>
            <person name="Bunk B."/>
            <person name="Jeske O."/>
            <person name="Meyerdierks A."/>
            <person name="Storesund J.E."/>
            <person name="Kallscheuer N."/>
            <person name="Luecker S."/>
            <person name="Lage O.M."/>
            <person name="Pohl T."/>
            <person name="Merkel B.J."/>
            <person name="Hornburger P."/>
            <person name="Mueller R.-W."/>
            <person name="Bruemmer F."/>
            <person name="Labrenz M."/>
            <person name="Spormann A.M."/>
            <person name="Op den Camp H."/>
            <person name="Overmann J."/>
            <person name="Amann R."/>
            <person name="Jetten M.S.M."/>
            <person name="Mascher T."/>
            <person name="Medema M.H."/>
            <person name="Devos D.P."/>
            <person name="Kaster A.-K."/>
            <person name="Ovreas L."/>
            <person name="Rohde M."/>
            <person name="Galperin M.Y."/>
            <person name="Jogler C."/>
        </authorList>
    </citation>
    <scope>NUCLEOTIDE SEQUENCE [LARGE SCALE GENOMIC DNA]</scope>
    <source>
        <strain evidence="1 2">Mal4</strain>
    </source>
</reference>